<keyword evidence="4" id="KW-1185">Reference proteome</keyword>
<dbReference type="GeneID" id="5056269"/>
<proteinExistence type="predicted"/>
<dbReference type="RefSeq" id="WP_011900936.1">
    <property type="nucleotide sequence ID" value="NZ_JAAVJF010000002.1"/>
</dbReference>
<dbReference type="GO" id="GO:0000793">
    <property type="term" value="C:condensed chromosome"/>
    <property type="evidence" value="ECO:0007669"/>
    <property type="project" value="TreeGrafter"/>
</dbReference>
<dbReference type="GO" id="GO:0000785">
    <property type="term" value="C:chromatin"/>
    <property type="evidence" value="ECO:0007669"/>
    <property type="project" value="TreeGrafter"/>
</dbReference>
<dbReference type="Proteomes" id="UP000554766">
    <property type="component" value="Unassembled WGS sequence"/>
</dbReference>
<dbReference type="Gene3D" id="1.10.287.1490">
    <property type="match status" value="1"/>
</dbReference>
<keyword evidence="2" id="KW-1133">Transmembrane helix</keyword>
<evidence type="ECO:0000256" key="2">
    <source>
        <dbReference type="SAM" id="Phobius"/>
    </source>
</evidence>
<name>A0A7L4PBK7_9CREN</name>
<gene>
    <name evidence="3" type="ORF">HC235_04640</name>
</gene>
<reference evidence="3 4" key="1">
    <citation type="journal article" date="2020" name="Nat. Commun.">
        <title>The structures of two archaeal type IV pili illuminate evolutionary relationships.</title>
        <authorList>
            <person name="Wang F."/>
            <person name="Baquero D.P."/>
            <person name="Su Z."/>
            <person name="Beltran L.C."/>
            <person name="Prangishvili D."/>
            <person name="Krupovic M."/>
            <person name="Egelman E.H."/>
        </authorList>
    </citation>
    <scope>NUCLEOTIDE SEQUENCE [LARGE SCALE GENOMIC DNA]</scope>
    <source>
        <strain evidence="3 4">2GA</strain>
    </source>
</reference>
<feature type="transmembrane region" description="Helical" evidence="2">
    <location>
        <begin position="301"/>
        <end position="318"/>
    </location>
</feature>
<evidence type="ECO:0000313" key="4">
    <source>
        <dbReference type="Proteomes" id="UP000554766"/>
    </source>
</evidence>
<dbReference type="PANTHER" id="PTHR43941">
    <property type="entry name" value="STRUCTURAL MAINTENANCE OF CHROMOSOMES PROTEIN 2"/>
    <property type="match status" value="1"/>
</dbReference>
<keyword evidence="2" id="KW-0812">Transmembrane</keyword>
<dbReference type="AlphaFoldDB" id="A0A7L4PBK7"/>
<keyword evidence="2" id="KW-0472">Membrane</keyword>
<dbReference type="OMA" id="YVYNATH"/>
<evidence type="ECO:0000313" key="3">
    <source>
        <dbReference type="EMBL" id="NYR15246.1"/>
    </source>
</evidence>
<accession>A0A7L4PBK7</accession>
<evidence type="ECO:0000256" key="1">
    <source>
        <dbReference type="SAM" id="Coils"/>
    </source>
</evidence>
<dbReference type="EMBL" id="JAAVJF010000002">
    <property type="protein sequence ID" value="NYR15246.1"/>
    <property type="molecule type" value="Genomic_DNA"/>
</dbReference>
<dbReference type="GO" id="GO:0003682">
    <property type="term" value="F:chromatin binding"/>
    <property type="evidence" value="ECO:0007669"/>
    <property type="project" value="TreeGrafter"/>
</dbReference>
<dbReference type="PANTHER" id="PTHR43941:SF1">
    <property type="entry name" value="STRUCTURAL MAINTENANCE OF CHROMOSOMES PROTEIN 2"/>
    <property type="match status" value="1"/>
</dbReference>
<organism evidence="3 4">
    <name type="scientific">Pyrobaculum arsenaticum</name>
    <dbReference type="NCBI Taxonomy" id="121277"/>
    <lineage>
        <taxon>Archaea</taxon>
        <taxon>Thermoproteota</taxon>
        <taxon>Thermoprotei</taxon>
        <taxon>Thermoproteales</taxon>
        <taxon>Thermoproteaceae</taxon>
        <taxon>Pyrobaculum</taxon>
    </lineage>
</organism>
<protein>
    <submittedName>
        <fullName evidence="3">Uncharacterized protein</fullName>
    </submittedName>
</protein>
<dbReference type="SUPFAM" id="SSF57997">
    <property type="entry name" value="Tropomyosin"/>
    <property type="match status" value="1"/>
</dbReference>
<comment type="caution">
    <text evidence="3">The sequence shown here is derived from an EMBL/GenBank/DDBJ whole genome shotgun (WGS) entry which is preliminary data.</text>
</comment>
<keyword evidence="1" id="KW-0175">Coiled coil</keyword>
<dbReference type="GO" id="GO:0000796">
    <property type="term" value="C:condensin complex"/>
    <property type="evidence" value="ECO:0007669"/>
    <property type="project" value="TreeGrafter"/>
</dbReference>
<feature type="coiled-coil region" evidence="1">
    <location>
        <begin position="173"/>
        <end position="288"/>
    </location>
</feature>
<sequence length="325" mass="35849">MGAKWIMAVTLATIALGQWASWYPPGGLIIPASPINATYFSAYLGGKTVYIAQEGLLFLGTGEEHGAIMQYLYSLCRYVAIDVKNATQIDDYTVLWAADVYCGNGTMWMPLRWLPLRFSAYVGAVQFVNAANATVLTPIGVFYNVMPAGWYYDPATKSVFQIPQHNYTLILQLGALYAQLSDLKKQLQTLSQNKTALESAVAQLSAKIAELERQRKLLEDALRARDAQIQSLQSALQAARNEAEAFRRQLESAKAENVALAEKIRAVNQTWASKVEQLQVELSQLRLQAAAEGESNGFNSLPFLVLALGGLLAALFVYRKKKAEE</sequence>